<dbReference type="AlphaFoldDB" id="A0A9P6HBI1"/>
<gene>
    <name evidence="1" type="ORF">BJ322DRAFT_982791</name>
</gene>
<protein>
    <submittedName>
        <fullName evidence="1">Uncharacterized protein</fullName>
    </submittedName>
</protein>
<organism evidence="1 2">
    <name type="scientific">Thelephora terrestris</name>
    <dbReference type="NCBI Taxonomy" id="56493"/>
    <lineage>
        <taxon>Eukaryota</taxon>
        <taxon>Fungi</taxon>
        <taxon>Dikarya</taxon>
        <taxon>Basidiomycota</taxon>
        <taxon>Agaricomycotina</taxon>
        <taxon>Agaricomycetes</taxon>
        <taxon>Thelephorales</taxon>
        <taxon>Thelephoraceae</taxon>
        <taxon>Thelephora</taxon>
    </lineage>
</organism>
<comment type="caution">
    <text evidence="1">The sequence shown here is derived from an EMBL/GenBank/DDBJ whole genome shotgun (WGS) entry which is preliminary data.</text>
</comment>
<reference evidence="1" key="2">
    <citation type="submission" date="2020-11" db="EMBL/GenBank/DDBJ databases">
        <authorList>
            <consortium name="DOE Joint Genome Institute"/>
            <person name="Kuo A."/>
            <person name="Miyauchi S."/>
            <person name="Kiss E."/>
            <person name="Drula E."/>
            <person name="Kohler A."/>
            <person name="Sanchez-Garcia M."/>
            <person name="Andreopoulos B."/>
            <person name="Barry K.W."/>
            <person name="Bonito G."/>
            <person name="Buee M."/>
            <person name="Carver A."/>
            <person name="Chen C."/>
            <person name="Cichocki N."/>
            <person name="Clum A."/>
            <person name="Culley D."/>
            <person name="Crous P.W."/>
            <person name="Fauchery L."/>
            <person name="Girlanda M."/>
            <person name="Hayes R."/>
            <person name="Keri Z."/>
            <person name="Labutti K."/>
            <person name="Lipzen A."/>
            <person name="Lombard V."/>
            <person name="Magnuson J."/>
            <person name="Maillard F."/>
            <person name="Morin E."/>
            <person name="Murat C."/>
            <person name="Nolan M."/>
            <person name="Ohm R."/>
            <person name="Pangilinan J."/>
            <person name="Pereira M."/>
            <person name="Perotto S."/>
            <person name="Peter M."/>
            <person name="Riley R."/>
            <person name="Sitrit Y."/>
            <person name="Stielow B."/>
            <person name="Szollosi G."/>
            <person name="Zifcakova L."/>
            <person name="Stursova M."/>
            <person name="Spatafora J.W."/>
            <person name="Tedersoo L."/>
            <person name="Vaario L.-M."/>
            <person name="Yamada A."/>
            <person name="Yan M."/>
            <person name="Wang P."/>
            <person name="Xu J."/>
            <person name="Bruns T."/>
            <person name="Baldrian P."/>
            <person name="Vilgalys R."/>
            <person name="Henrissat B."/>
            <person name="Grigoriev I.V."/>
            <person name="Hibbett D."/>
            <person name="Nagy L.G."/>
            <person name="Martin F.M."/>
        </authorList>
    </citation>
    <scope>NUCLEOTIDE SEQUENCE</scope>
    <source>
        <strain evidence="1">UH-Tt-Lm1</strain>
    </source>
</reference>
<sequence>AAPVQLDTRDVWVPKILDPTATTVWQVGGTFIVEWALDQEPASVTNPVGTVYLSKAGILDIDNPLAEGFQLTDGSVPVTVPEDTVPGSDYSVVLVGDSGNSSPTFVI</sequence>
<evidence type="ECO:0000313" key="2">
    <source>
        <dbReference type="Proteomes" id="UP000736335"/>
    </source>
</evidence>
<reference evidence="1" key="1">
    <citation type="journal article" date="2020" name="Nat. Commun.">
        <title>Large-scale genome sequencing of mycorrhizal fungi provides insights into the early evolution of symbiotic traits.</title>
        <authorList>
            <person name="Miyauchi S."/>
            <person name="Kiss E."/>
            <person name="Kuo A."/>
            <person name="Drula E."/>
            <person name="Kohler A."/>
            <person name="Sanchez-Garcia M."/>
            <person name="Morin E."/>
            <person name="Andreopoulos B."/>
            <person name="Barry K.W."/>
            <person name="Bonito G."/>
            <person name="Buee M."/>
            <person name="Carver A."/>
            <person name="Chen C."/>
            <person name="Cichocki N."/>
            <person name="Clum A."/>
            <person name="Culley D."/>
            <person name="Crous P.W."/>
            <person name="Fauchery L."/>
            <person name="Girlanda M."/>
            <person name="Hayes R.D."/>
            <person name="Keri Z."/>
            <person name="LaButti K."/>
            <person name="Lipzen A."/>
            <person name="Lombard V."/>
            <person name="Magnuson J."/>
            <person name="Maillard F."/>
            <person name="Murat C."/>
            <person name="Nolan M."/>
            <person name="Ohm R.A."/>
            <person name="Pangilinan J."/>
            <person name="Pereira M.F."/>
            <person name="Perotto S."/>
            <person name="Peter M."/>
            <person name="Pfister S."/>
            <person name="Riley R."/>
            <person name="Sitrit Y."/>
            <person name="Stielow J.B."/>
            <person name="Szollosi G."/>
            <person name="Zifcakova L."/>
            <person name="Stursova M."/>
            <person name="Spatafora J.W."/>
            <person name="Tedersoo L."/>
            <person name="Vaario L.M."/>
            <person name="Yamada A."/>
            <person name="Yan M."/>
            <person name="Wang P."/>
            <person name="Xu J."/>
            <person name="Bruns T."/>
            <person name="Baldrian P."/>
            <person name="Vilgalys R."/>
            <person name="Dunand C."/>
            <person name="Henrissat B."/>
            <person name="Grigoriev I.V."/>
            <person name="Hibbett D."/>
            <person name="Nagy L.G."/>
            <person name="Martin F.M."/>
        </authorList>
    </citation>
    <scope>NUCLEOTIDE SEQUENCE</scope>
    <source>
        <strain evidence="1">UH-Tt-Lm1</strain>
    </source>
</reference>
<dbReference type="EMBL" id="WIUZ02000010">
    <property type="protein sequence ID" value="KAF9783353.1"/>
    <property type="molecule type" value="Genomic_DNA"/>
</dbReference>
<name>A0A9P6HBI1_9AGAM</name>
<dbReference type="OrthoDB" id="2317741at2759"/>
<feature type="non-terminal residue" evidence="1">
    <location>
        <position position="1"/>
    </location>
</feature>
<accession>A0A9P6HBI1</accession>
<keyword evidence="2" id="KW-1185">Reference proteome</keyword>
<dbReference type="Proteomes" id="UP000736335">
    <property type="component" value="Unassembled WGS sequence"/>
</dbReference>
<proteinExistence type="predicted"/>
<feature type="non-terminal residue" evidence="1">
    <location>
        <position position="107"/>
    </location>
</feature>
<evidence type="ECO:0000313" key="1">
    <source>
        <dbReference type="EMBL" id="KAF9783353.1"/>
    </source>
</evidence>